<evidence type="ECO:0000313" key="5">
    <source>
        <dbReference type="Proteomes" id="UP000551501"/>
    </source>
</evidence>
<dbReference type="InterPro" id="IPR001647">
    <property type="entry name" value="HTH_TetR"/>
</dbReference>
<dbReference type="Proteomes" id="UP000551501">
    <property type="component" value="Unassembled WGS sequence"/>
</dbReference>
<protein>
    <submittedName>
        <fullName evidence="4">AcrR family transcriptional regulator</fullName>
    </submittedName>
</protein>
<dbReference type="InterPro" id="IPR050624">
    <property type="entry name" value="HTH-type_Tx_Regulator"/>
</dbReference>
<comment type="caution">
    <text evidence="4">The sequence shown here is derived from an EMBL/GenBank/DDBJ whole genome shotgun (WGS) entry which is preliminary data.</text>
</comment>
<keyword evidence="5" id="KW-1185">Reference proteome</keyword>
<dbReference type="AlphaFoldDB" id="A0A840EWK2"/>
<dbReference type="InterPro" id="IPR009057">
    <property type="entry name" value="Homeodomain-like_sf"/>
</dbReference>
<proteinExistence type="predicted"/>
<name>A0A840EWK2_9ACTN</name>
<dbReference type="SUPFAM" id="SSF46689">
    <property type="entry name" value="Homeodomain-like"/>
    <property type="match status" value="1"/>
</dbReference>
<gene>
    <name evidence="4" type="ORF">BKA16_003927</name>
</gene>
<dbReference type="PANTHER" id="PTHR43479:SF11">
    <property type="entry name" value="ACREF_ENVCD OPERON REPRESSOR-RELATED"/>
    <property type="match status" value="1"/>
</dbReference>
<keyword evidence="1 2" id="KW-0238">DNA-binding</keyword>
<dbReference type="GO" id="GO:0003677">
    <property type="term" value="F:DNA binding"/>
    <property type="evidence" value="ECO:0007669"/>
    <property type="project" value="UniProtKB-UniRule"/>
</dbReference>
<evidence type="ECO:0000256" key="1">
    <source>
        <dbReference type="ARBA" id="ARBA00023125"/>
    </source>
</evidence>
<accession>A0A840EWK2</accession>
<sequence>MSSPTRWAGVPLADRRAERRSRLIDAAFDIFGTDGEAALSVRSVCRACDFNTRYFYESFADIGELLGATYDRTATALAETLDDRLAETGSSVHARTRAGIVTVLGFSTADPRCGRVLFTEAQANPVLIQRRSTTQELLRRATLVEALTHETDPLDGRIRAAMFTGAMTALVQQWLDGSLGDDLDAVADHAMSILTP</sequence>
<dbReference type="PROSITE" id="PS50977">
    <property type="entry name" value="HTH_TETR_2"/>
    <property type="match status" value="1"/>
</dbReference>
<feature type="DNA-binding region" description="H-T-H motif" evidence="2">
    <location>
        <begin position="40"/>
        <end position="59"/>
    </location>
</feature>
<dbReference type="RefSeq" id="WP_183372234.1">
    <property type="nucleotide sequence ID" value="NZ_BAABHL010000126.1"/>
</dbReference>
<evidence type="ECO:0000313" key="4">
    <source>
        <dbReference type="EMBL" id="MBB4137375.1"/>
    </source>
</evidence>
<evidence type="ECO:0000259" key="3">
    <source>
        <dbReference type="PROSITE" id="PS50977"/>
    </source>
</evidence>
<dbReference type="EMBL" id="JACIFP010000001">
    <property type="protein sequence ID" value="MBB4137375.1"/>
    <property type="molecule type" value="Genomic_DNA"/>
</dbReference>
<dbReference type="PANTHER" id="PTHR43479">
    <property type="entry name" value="ACREF/ENVCD OPERON REPRESSOR-RELATED"/>
    <property type="match status" value="1"/>
</dbReference>
<evidence type="ECO:0000256" key="2">
    <source>
        <dbReference type="PROSITE-ProRule" id="PRU00335"/>
    </source>
</evidence>
<feature type="domain" description="HTH tetR-type" evidence="3">
    <location>
        <begin position="17"/>
        <end position="77"/>
    </location>
</feature>
<reference evidence="4 5" key="1">
    <citation type="submission" date="2020-08" db="EMBL/GenBank/DDBJ databases">
        <title>Sequencing the genomes of 1000 actinobacteria strains.</title>
        <authorList>
            <person name="Klenk H.-P."/>
        </authorList>
    </citation>
    <scope>NUCLEOTIDE SEQUENCE [LARGE SCALE GENOMIC DNA]</scope>
    <source>
        <strain evidence="4 5">DSM 45298</strain>
    </source>
</reference>
<dbReference type="Gene3D" id="1.10.357.10">
    <property type="entry name" value="Tetracycline Repressor, domain 2"/>
    <property type="match status" value="1"/>
</dbReference>
<organism evidence="4 5">
    <name type="scientific">Gordonia humi</name>
    <dbReference type="NCBI Taxonomy" id="686429"/>
    <lineage>
        <taxon>Bacteria</taxon>
        <taxon>Bacillati</taxon>
        <taxon>Actinomycetota</taxon>
        <taxon>Actinomycetes</taxon>
        <taxon>Mycobacteriales</taxon>
        <taxon>Gordoniaceae</taxon>
        <taxon>Gordonia</taxon>
    </lineage>
</organism>